<dbReference type="EMBL" id="HACM01009414">
    <property type="protein sequence ID" value="CRZ09856.1"/>
    <property type="molecule type" value="Transcribed_RNA"/>
</dbReference>
<sequence length="155" mass="17950">DLKECCEMADIEQVIDRSDTRALVESWVQSWSNSLPDPVNQVQLDIRHPRLGLGAKFVPHKQQHSQNHDRIINKLNKRVRPSKEMMAADVESEDDDSDEEHKGSRAPKKSYFDVFQGTLASSDAIQRDLQRAQKKREKRLKQRKTKKEKICNATN</sequence>
<protein>
    <submittedName>
        <fullName evidence="2">Uncharacterized protein</fullName>
    </submittedName>
</protein>
<organism evidence="2">
    <name type="scientific">Spongospora subterranea</name>
    <dbReference type="NCBI Taxonomy" id="70186"/>
    <lineage>
        <taxon>Eukaryota</taxon>
        <taxon>Sar</taxon>
        <taxon>Rhizaria</taxon>
        <taxon>Endomyxa</taxon>
        <taxon>Phytomyxea</taxon>
        <taxon>Plasmodiophorida</taxon>
        <taxon>Plasmodiophoridae</taxon>
        <taxon>Spongospora</taxon>
    </lineage>
</organism>
<reference evidence="2" key="1">
    <citation type="submission" date="2015-04" db="EMBL/GenBank/DDBJ databases">
        <title>The genome sequence of the plant pathogenic Rhizarian Plasmodiophora brassicae reveals insights in its biotrophic life cycle and the origin of chitin synthesis.</title>
        <authorList>
            <person name="Schwelm A."/>
            <person name="Fogelqvist J."/>
            <person name="Knaust A."/>
            <person name="Julke S."/>
            <person name="Lilja T."/>
            <person name="Dhandapani V."/>
            <person name="Bonilla-Rosso G."/>
            <person name="Karlsson M."/>
            <person name="Shevchenko A."/>
            <person name="Choi S.R."/>
            <person name="Kim H.G."/>
            <person name="Park J.Y."/>
            <person name="Lim Y.P."/>
            <person name="Ludwig-Muller J."/>
            <person name="Dixelius C."/>
        </authorList>
    </citation>
    <scope>NUCLEOTIDE SEQUENCE</scope>
    <source>
        <tissue evidence="2">Potato root galls</tissue>
    </source>
</reference>
<feature type="region of interest" description="Disordered" evidence="1">
    <location>
        <begin position="128"/>
        <end position="155"/>
    </location>
</feature>
<proteinExistence type="predicted"/>
<evidence type="ECO:0000313" key="2">
    <source>
        <dbReference type="EMBL" id="CRZ09856.1"/>
    </source>
</evidence>
<evidence type="ECO:0000256" key="1">
    <source>
        <dbReference type="SAM" id="MobiDB-lite"/>
    </source>
</evidence>
<name>A0A0H5R7Q9_9EUKA</name>
<feature type="non-terminal residue" evidence="2">
    <location>
        <position position="1"/>
    </location>
</feature>
<accession>A0A0H5R7Q9</accession>
<feature type="compositionally biased region" description="Basic residues" evidence="1">
    <location>
        <begin position="132"/>
        <end position="147"/>
    </location>
</feature>
<dbReference type="AlphaFoldDB" id="A0A0H5R7Q9"/>
<feature type="region of interest" description="Disordered" evidence="1">
    <location>
        <begin position="58"/>
        <end position="111"/>
    </location>
</feature>